<dbReference type="EMBL" id="GBRH01205333">
    <property type="protein sequence ID" value="JAD92562.1"/>
    <property type="molecule type" value="Transcribed_RNA"/>
</dbReference>
<organism evidence="1">
    <name type="scientific">Arundo donax</name>
    <name type="common">Giant reed</name>
    <name type="synonym">Donax arundinaceus</name>
    <dbReference type="NCBI Taxonomy" id="35708"/>
    <lineage>
        <taxon>Eukaryota</taxon>
        <taxon>Viridiplantae</taxon>
        <taxon>Streptophyta</taxon>
        <taxon>Embryophyta</taxon>
        <taxon>Tracheophyta</taxon>
        <taxon>Spermatophyta</taxon>
        <taxon>Magnoliopsida</taxon>
        <taxon>Liliopsida</taxon>
        <taxon>Poales</taxon>
        <taxon>Poaceae</taxon>
        <taxon>PACMAD clade</taxon>
        <taxon>Arundinoideae</taxon>
        <taxon>Arundineae</taxon>
        <taxon>Arundo</taxon>
    </lineage>
</organism>
<accession>A0A0A9E997</accession>
<name>A0A0A9E997_ARUDO</name>
<dbReference type="AlphaFoldDB" id="A0A0A9E997"/>
<reference evidence="1" key="1">
    <citation type="submission" date="2014-09" db="EMBL/GenBank/DDBJ databases">
        <authorList>
            <person name="Magalhaes I.L.F."/>
            <person name="Oliveira U."/>
            <person name="Santos F.R."/>
            <person name="Vidigal T.H.D.A."/>
            <person name="Brescovit A.D."/>
            <person name="Santos A.J."/>
        </authorList>
    </citation>
    <scope>NUCLEOTIDE SEQUENCE</scope>
    <source>
        <tissue evidence="1">Shoot tissue taken approximately 20 cm above the soil surface</tissue>
    </source>
</reference>
<sequence length="49" mass="5304">MLALADTVMSSLSILSIVNIEENAVNCSKLKWGTCQESVGLIFSHESFS</sequence>
<proteinExistence type="predicted"/>
<evidence type="ECO:0000313" key="1">
    <source>
        <dbReference type="EMBL" id="JAD92562.1"/>
    </source>
</evidence>
<protein>
    <submittedName>
        <fullName evidence="1">Uncharacterized protein</fullName>
    </submittedName>
</protein>
<reference evidence="1" key="2">
    <citation type="journal article" date="2015" name="Data Brief">
        <title>Shoot transcriptome of the giant reed, Arundo donax.</title>
        <authorList>
            <person name="Barrero R.A."/>
            <person name="Guerrero F.D."/>
            <person name="Moolhuijzen P."/>
            <person name="Goolsby J.A."/>
            <person name="Tidwell J."/>
            <person name="Bellgard S.E."/>
            <person name="Bellgard M.I."/>
        </authorList>
    </citation>
    <scope>NUCLEOTIDE SEQUENCE</scope>
    <source>
        <tissue evidence="1">Shoot tissue taken approximately 20 cm above the soil surface</tissue>
    </source>
</reference>